<dbReference type="RefSeq" id="WP_349637628.1">
    <property type="nucleotide sequence ID" value="NZ_CP090958.1"/>
</dbReference>
<dbReference type="EMBL" id="CP090958">
    <property type="protein sequence ID" value="WGW10845.1"/>
    <property type="molecule type" value="Genomic_DNA"/>
</dbReference>
<dbReference type="Proteomes" id="UP001209083">
    <property type="component" value="Chromosome"/>
</dbReference>
<evidence type="ECO:0000313" key="3">
    <source>
        <dbReference type="EMBL" id="WGW10845.1"/>
    </source>
</evidence>
<evidence type="ECO:0000313" key="4">
    <source>
        <dbReference type="Proteomes" id="UP001209083"/>
    </source>
</evidence>
<dbReference type="InterPro" id="IPR003870">
    <property type="entry name" value="DUF222"/>
</dbReference>
<feature type="region of interest" description="Disordered" evidence="1">
    <location>
        <begin position="1"/>
        <end position="33"/>
    </location>
</feature>
<protein>
    <submittedName>
        <fullName evidence="3">DUF222 domain-containing protein</fullName>
    </submittedName>
</protein>
<organism evidence="3 4">
    <name type="scientific">Saxibacter everestensis</name>
    <dbReference type="NCBI Taxonomy" id="2909229"/>
    <lineage>
        <taxon>Bacteria</taxon>
        <taxon>Bacillati</taxon>
        <taxon>Actinomycetota</taxon>
        <taxon>Actinomycetes</taxon>
        <taxon>Micrococcales</taxon>
        <taxon>Brevibacteriaceae</taxon>
        <taxon>Saxibacter</taxon>
    </lineage>
</organism>
<sequence>MEKFSQSSGDSAGVGRAERWDVPGVDSGGDVDGGGAVPSTLAAECHGLIAAVTASLRRLIEEIGADLAGLSDPEVLQVAEDLQGLSRRLDGAHIRVAGAIDRREIAAAAGERSTVSLLTNRLRINAGEAKHRLDLAAAVCPAFSLTGQKLPAQAPATVAALDEGRIGADHARVLIQRLAVIREKAETASASHPLAASPDEVVAAAEAQLIEQALRHDPAFVDRCARHWIDTLDPDGTLPSEAETRQQHGLWFGAPLRSGLVPFRGAMSSEDHETLLAAAGPATSPRRHGDCETQSAHPADAARADPRTYQHKLLDGLVAVCAGALKAGAVSANGTKATILVTIDHRVLYDQLAGGGAFAYTGPVPAAVVRKMACDASLVPVVLGGKGQVLDVGKGKRLFTGAQRRAIIARDRGCIIPGCTTPAAWCAAHHVEFYSRGGRTAVPNGALLCEHHHGLVHQGHWRIVTRSGVPWAIAPAWIDPAQQPRRNHYHHPPDPGG</sequence>
<accession>A0ABY8QPG4</accession>
<feature type="compositionally biased region" description="Polar residues" evidence="1">
    <location>
        <begin position="1"/>
        <end position="10"/>
    </location>
</feature>
<evidence type="ECO:0000259" key="2">
    <source>
        <dbReference type="Pfam" id="PF02720"/>
    </source>
</evidence>
<proteinExistence type="predicted"/>
<dbReference type="Pfam" id="PF02720">
    <property type="entry name" value="DUF222"/>
    <property type="match status" value="1"/>
</dbReference>
<gene>
    <name evidence="3" type="ORF">LWF01_12055</name>
</gene>
<evidence type="ECO:0000256" key="1">
    <source>
        <dbReference type="SAM" id="MobiDB-lite"/>
    </source>
</evidence>
<name>A0ABY8QPG4_9MICO</name>
<feature type="region of interest" description="Disordered" evidence="1">
    <location>
        <begin position="281"/>
        <end position="304"/>
    </location>
</feature>
<reference evidence="3 4" key="1">
    <citation type="submission" date="2023-05" db="EMBL/GenBank/DDBJ databases">
        <title>Lithophilousrod everest ZFBP1038 complete genpme.</title>
        <authorList>
            <person name="Tian M."/>
        </authorList>
    </citation>
    <scope>NUCLEOTIDE SEQUENCE [LARGE SCALE GENOMIC DNA]</scope>
    <source>
        <strain evidence="3 4">ZFBP1038</strain>
    </source>
</reference>
<feature type="domain" description="DUF222" evidence="2">
    <location>
        <begin position="78"/>
        <end position="411"/>
    </location>
</feature>
<keyword evidence="4" id="KW-1185">Reference proteome</keyword>
<dbReference type="CDD" id="cd00085">
    <property type="entry name" value="HNHc"/>
    <property type="match status" value="1"/>
</dbReference>
<dbReference type="InterPro" id="IPR003615">
    <property type="entry name" value="HNH_nuc"/>
</dbReference>